<dbReference type="InterPro" id="IPR039976">
    <property type="entry name" value="WIT1/WIT2"/>
</dbReference>
<dbReference type="SUPFAM" id="SSF57997">
    <property type="entry name" value="Tropomyosin"/>
    <property type="match status" value="1"/>
</dbReference>
<comment type="caution">
    <text evidence="2">The sequence shown here is derived from an EMBL/GenBank/DDBJ whole genome shotgun (WGS) entry which is preliminary data.</text>
</comment>
<dbReference type="PANTHER" id="PTHR35705">
    <property type="entry name" value="WPP DOMAIN-INTERACTING TAIL-ANCHORED PROTEIN 1"/>
    <property type="match status" value="1"/>
</dbReference>
<evidence type="ECO:0000313" key="3">
    <source>
        <dbReference type="Proteomes" id="UP001054889"/>
    </source>
</evidence>
<sequence>MMRSEIITFRDIINELKVVVSKAESRTQNVEARCTQLTQTNDQLFAELNSDRAGLLEKRLKESDTQLEHAKASVDAVVEQQSMLKSSISDMEQTIEDLKEKCLKAETRAENAESK</sequence>
<dbReference type="EMBL" id="BQKI01000075">
    <property type="protein sequence ID" value="GJN22097.1"/>
    <property type="molecule type" value="Genomic_DNA"/>
</dbReference>
<organism evidence="2 3">
    <name type="scientific">Eleusine coracana subsp. coracana</name>
    <dbReference type="NCBI Taxonomy" id="191504"/>
    <lineage>
        <taxon>Eukaryota</taxon>
        <taxon>Viridiplantae</taxon>
        <taxon>Streptophyta</taxon>
        <taxon>Embryophyta</taxon>
        <taxon>Tracheophyta</taxon>
        <taxon>Spermatophyta</taxon>
        <taxon>Magnoliopsida</taxon>
        <taxon>Liliopsida</taxon>
        <taxon>Poales</taxon>
        <taxon>Poaceae</taxon>
        <taxon>PACMAD clade</taxon>
        <taxon>Chloridoideae</taxon>
        <taxon>Cynodonteae</taxon>
        <taxon>Eleusininae</taxon>
        <taxon>Eleusine</taxon>
    </lineage>
</organism>
<proteinExistence type="predicted"/>
<protein>
    <submittedName>
        <fullName evidence="2">Uncharacterized protein</fullName>
    </submittedName>
</protein>
<keyword evidence="1" id="KW-0175">Coiled coil</keyword>
<evidence type="ECO:0000256" key="1">
    <source>
        <dbReference type="SAM" id="Coils"/>
    </source>
</evidence>
<accession>A0AAV5EH27</accession>
<dbReference type="AlphaFoldDB" id="A0AAV5EH27"/>
<keyword evidence="3" id="KW-1185">Reference proteome</keyword>
<reference evidence="2" key="1">
    <citation type="journal article" date="2018" name="DNA Res.">
        <title>Multiple hybrid de novo genome assembly of finger millet, an orphan allotetraploid crop.</title>
        <authorList>
            <person name="Hatakeyama M."/>
            <person name="Aluri S."/>
            <person name="Balachadran M.T."/>
            <person name="Sivarajan S.R."/>
            <person name="Patrignani A."/>
            <person name="Gruter S."/>
            <person name="Poveda L."/>
            <person name="Shimizu-Inatsugi R."/>
            <person name="Baeten J."/>
            <person name="Francoijs K.J."/>
            <person name="Nataraja K.N."/>
            <person name="Reddy Y.A.N."/>
            <person name="Phadnis S."/>
            <person name="Ravikumar R.L."/>
            <person name="Schlapbach R."/>
            <person name="Sreeman S.M."/>
            <person name="Shimizu K.K."/>
        </authorList>
    </citation>
    <scope>NUCLEOTIDE SEQUENCE</scope>
</reference>
<dbReference type="Proteomes" id="UP001054889">
    <property type="component" value="Unassembled WGS sequence"/>
</dbReference>
<reference evidence="2" key="2">
    <citation type="submission" date="2021-12" db="EMBL/GenBank/DDBJ databases">
        <title>Resequencing data analysis of finger millet.</title>
        <authorList>
            <person name="Hatakeyama M."/>
            <person name="Aluri S."/>
            <person name="Balachadran M.T."/>
            <person name="Sivarajan S.R."/>
            <person name="Poveda L."/>
            <person name="Shimizu-Inatsugi R."/>
            <person name="Schlapbach R."/>
            <person name="Sreeman S.M."/>
            <person name="Shimizu K.K."/>
        </authorList>
    </citation>
    <scope>NUCLEOTIDE SEQUENCE</scope>
</reference>
<name>A0AAV5EH27_ELECO</name>
<dbReference type="PANTHER" id="PTHR35705:SF7">
    <property type="entry name" value="OS01G0235350 PROTEIN"/>
    <property type="match status" value="1"/>
</dbReference>
<feature type="coiled-coil region" evidence="1">
    <location>
        <begin position="81"/>
        <end position="115"/>
    </location>
</feature>
<gene>
    <name evidence="2" type="primary">gb09631</name>
    <name evidence="2" type="ORF">PR202_gb09631</name>
</gene>
<evidence type="ECO:0000313" key="2">
    <source>
        <dbReference type="EMBL" id="GJN22097.1"/>
    </source>
</evidence>